<dbReference type="OrthoDB" id="597632at2"/>
<accession>C5C5X8</accession>
<evidence type="ECO:0000313" key="4">
    <source>
        <dbReference type="Proteomes" id="UP000007962"/>
    </source>
</evidence>
<organism evidence="3 4">
    <name type="scientific">Beutenbergia cavernae (strain ATCC BAA-8 / DSM 12333 / CCUG 43141 / JCM 11478 / NBRC 16432 / NCIMB 13614 / HKI 0122)</name>
    <dbReference type="NCBI Taxonomy" id="471853"/>
    <lineage>
        <taxon>Bacteria</taxon>
        <taxon>Bacillati</taxon>
        <taxon>Actinomycetota</taxon>
        <taxon>Actinomycetes</taxon>
        <taxon>Micrococcales</taxon>
        <taxon>Beutenbergiaceae</taxon>
        <taxon>Beutenbergia</taxon>
    </lineage>
</organism>
<dbReference type="STRING" id="471853.Bcav_4095"/>
<dbReference type="RefSeq" id="WP_015884573.1">
    <property type="nucleotide sequence ID" value="NC_012669.1"/>
</dbReference>
<evidence type="ECO:0000256" key="2">
    <source>
        <dbReference type="SAM" id="SignalP"/>
    </source>
</evidence>
<feature type="region of interest" description="Disordered" evidence="1">
    <location>
        <begin position="24"/>
        <end position="51"/>
    </location>
</feature>
<dbReference type="Pfam" id="PF03640">
    <property type="entry name" value="Lipoprotein_15"/>
    <property type="match status" value="2"/>
</dbReference>
<dbReference type="PROSITE" id="PS51318">
    <property type="entry name" value="TAT"/>
    <property type="match status" value="1"/>
</dbReference>
<evidence type="ECO:0000256" key="1">
    <source>
        <dbReference type="SAM" id="MobiDB-lite"/>
    </source>
</evidence>
<dbReference type="Proteomes" id="UP000007962">
    <property type="component" value="Chromosome"/>
</dbReference>
<protein>
    <recommendedName>
        <fullName evidence="5">Lipoprotein</fullName>
    </recommendedName>
</protein>
<gene>
    <name evidence="3" type="ordered locus">Bcav_4095</name>
</gene>
<dbReference type="KEGG" id="bcv:Bcav_4095"/>
<dbReference type="InterPro" id="IPR006311">
    <property type="entry name" value="TAT_signal"/>
</dbReference>
<evidence type="ECO:0000313" key="3">
    <source>
        <dbReference type="EMBL" id="ACQ82336.1"/>
    </source>
</evidence>
<sequence>MRIVRRAALAGLAAAALALAACSGGEDPAEPEETTAQEESAAPEEEAPADADLATADSDLGEIVVDGAGMTAYMFTNDTQGGDASACTGDCLTAWPPVIASSEEPVVDGVTGEVGTIETPDGELQLTLNGWPLYLFAQDTAAGDVNGQGANDVWYVLSPDGEPIMEMAG</sequence>
<feature type="compositionally biased region" description="Acidic residues" evidence="1">
    <location>
        <begin position="27"/>
        <end position="49"/>
    </location>
</feature>
<dbReference type="eggNOG" id="COG4315">
    <property type="taxonomic scope" value="Bacteria"/>
</dbReference>
<reference evidence="3 4" key="1">
    <citation type="journal article" date="2009" name="Stand. Genomic Sci.">
        <title>Complete genome sequence of Beutenbergia cavernae type strain (HKI 0122).</title>
        <authorList>
            <person name="Land M."/>
            <person name="Pukall R."/>
            <person name="Abt B."/>
            <person name="Goker M."/>
            <person name="Rohde M."/>
            <person name="Glavina Del Rio T."/>
            <person name="Tice H."/>
            <person name="Copeland A."/>
            <person name="Cheng J.F."/>
            <person name="Lucas S."/>
            <person name="Chen F."/>
            <person name="Nolan M."/>
            <person name="Bruce D."/>
            <person name="Goodwin L."/>
            <person name="Pitluck S."/>
            <person name="Ivanova N."/>
            <person name="Mavromatis K."/>
            <person name="Ovchinnikova G."/>
            <person name="Pati A."/>
            <person name="Chen A."/>
            <person name="Palaniappan K."/>
            <person name="Hauser L."/>
            <person name="Chang Y.J."/>
            <person name="Jefferies C.C."/>
            <person name="Saunders E."/>
            <person name="Brettin T."/>
            <person name="Detter J.C."/>
            <person name="Han C."/>
            <person name="Chain P."/>
            <person name="Bristow J."/>
            <person name="Eisen J.A."/>
            <person name="Markowitz V."/>
            <person name="Hugenholtz P."/>
            <person name="Kyrpides N.C."/>
            <person name="Klenk H.P."/>
            <person name="Lapidus A."/>
        </authorList>
    </citation>
    <scope>NUCLEOTIDE SEQUENCE [LARGE SCALE GENOMIC DNA]</scope>
    <source>
        <strain evidence="4">ATCC BAA-8 / DSM 12333 / NBRC 16432</strain>
    </source>
</reference>
<dbReference type="GO" id="GO:0043448">
    <property type="term" value="P:alkane catabolic process"/>
    <property type="evidence" value="ECO:0007669"/>
    <property type="project" value="TreeGrafter"/>
</dbReference>
<name>C5C5X8_BEUC1</name>
<keyword evidence="4" id="KW-1185">Reference proteome</keyword>
<dbReference type="InterPro" id="IPR005297">
    <property type="entry name" value="Lipoprotein_repeat"/>
</dbReference>
<dbReference type="HOGENOM" id="CLU_053665_0_2_11"/>
<dbReference type="AlphaFoldDB" id="C5C5X8"/>
<dbReference type="PROSITE" id="PS51257">
    <property type="entry name" value="PROKAR_LIPOPROTEIN"/>
    <property type="match status" value="1"/>
</dbReference>
<proteinExistence type="predicted"/>
<evidence type="ECO:0008006" key="5">
    <source>
        <dbReference type="Google" id="ProtNLM"/>
    </source>
</evidence>
<feature type="signal peptide" evidence="2">
    <location>
        <begin position="1"/>
        <end position="20"/>
    </location>
</feature>
<dbReference type="PANTHER" id="PTHR39335:SF1">
    <property type="entry name" value="BLL4220 PROTEIN"/>
    <property type="match status" value="1"/>
</dbReference>
<dbReference type="EMBL" id="CP001618">
    <property type="protein sequence ID" value="ACQ82336.1"/>
    <property type="molecule type" value="Genomic_DNA"/>
</dbReference>
<keyword evidence="2" id="KW-0732">Signal</keyword>
<feature type="chain" id="PRO_5038813191" description="Lipoprotein" evidence="2">
    <location>
        <begin position="21"/>
        <end position="169"/>
    </location>
</feature>
<dbReference type="PANTHER" id="PTHR39335">
    <property type="entry name" value="BLL4220 PROTEIN"/>
    <property type="match status" value="1"/>
</dbReference>